<evidence type="ECO:0000256" key="9">
    <source>
        <dbReference type="PROSITE-ProRule" id="PRU00282"/>
    </source>
</evidence>
<feature type="repeat" description="Solcar" evidence="9">
    <location>
        <begin position="157"/>
        <end position="251"/>
    </location>
</feature>
<keyword evidence="6 12" id="KW-1133">Transmembrane helix</keyword>
<evidence type="ECO:0000256" key="4">
    <source>
        <dbReference type="ARBA" id="ARBA00022692"/>
    </source>
</evidence>
<feature type="repeat" description="Solcar" evidence="9">
    <location>
        <begin position="279"/>
        <end position="382"/>
    </location>
</feature>
<dbReference type="PANTHER" id="PTHR45939">
    <property type="entry name" value="PEROXISOMAL MEMBRANE PROTEIN PMP34-RELATED"/>
    <property type="match status" value="1"/>
</dbReference>
<evidence type="ECO:0000313" key="14">
    <source>
        <dbReference type="Proteomes" id="UP001530400"/>
    </source>
</evidence>
<reference evidence="13 14" key="1">
    <citation type="submission" date="2024-10" db="EMBL/GenBank/DDBJ databases">
        <title>Updated reference genomes for cyclostephanoid diatoms.</title>
        <authorList>
            <person name="Roberts W.R."/>
            <person name="Alverson A.J."/>
        </authorList>
    </citation>
    <scope>NUCLEOTIDE SEQUENCE [LARGE SCALE GENOMIC DNA]</scope>
    <source>
        <strain evidence="13 14">AJA010-31</strain>
    </source>
</reference>
<keyword evidence="7 9" id="KW-0472">Membrane</keyword>
<dbReference type="EMBL" id="JALLPJ020000294">
    <property type="protein sequence ID" value="KAL3796489.1"/>
    <property type="molecule type" value="Genomic_DNA"/>
</dbReference>
<evidence type="ECO:0000256" key="5">
    <source>
        <dbReference type="ARBA" id="ARBA00022737"/>
    </source>
</evidence>
<dbReference type="GO" id="GO:0005778">
    <property type="term" value="C:peroxisomal membrane"/>
    <property type="evidence" value="ECO:0007669"/>
    <property type="project" value="UniProtKB-SubCell"/>
</dbReference>
<evidence type="ECO:0000256" key="3">
    <source>
        <dbReference type="ARBA" id="ARBA00022448"/>
    </source>
</evidence>
<feature type="transmembrane region" description="Helical" evidence="12">
    <location>
        <begin position="92"/>
        <end position="115"/>
    </location>
</feature>
<keyword evidence="14" id="KW-1185">Reference proteome</keyword>
<dbReference type="InterPro" id="IPR018108">
    <property type="entry name" value="MCP_transmembrane"/>
</dbReference>
<evidence type="ECO:0008006" key="15">
    <source>
        <dbReference type="Google" id="ProtNLM"/>
    </source>
</evidence>
<evidence type="ECO:0000256" key="2">
    <source>
        <dbReference type="ARBA" id="ARBA00006375"/>
    </source>
</evidence>
<keyword evidence="3 10" id="KW-0813">Transport</keyword>
<organism evidence="13 14">
    <name type="scientific">Cyclotella atomus</name>
    <dbReference type="NCBI Taxonomy" id="382360"/>
    <lineage>
        <taxon>Eukaryota</taxon>
        <taxon>Sar</taxon>
        <taxon>Stramenopiles</taxon>
        <taxon>Ochrophyta</taxon>
        <taxon>Bacillariophyta</taxon>
        <taxon>Coscinodiscophyceae</taxon>
        <taxon>Thalassiosirophycidae</taxon>
        <taxon>Stephanodiscales</taxon>
        <taxon>Stephanodiscaceae</taxon>
        <taxon>Cyclotella</taxon>
    </lineage>
</organism>
<dbReference type="Gene3D" id="1.50.40.10">
    <property type="entry name" value="Mitochondrial carrier domain"/>
    <property type="match status" value="1"/>
</dbReference>
<evidence type="ECO:0000256" key="1">
    <source>
        <dbReference type="ARBA" id="ARBA00004585"/>
    </source>
</evidence>
<proteinExistence type="inferred from homology"/>
<dbReference type="InterPro" id="IPR052217">
    <property type="entry name" value="Mito/Peroxisomal_Carrier"/>
</dbReference>
<dbReference type="InterPro" id="IPR023395">
    <property type="entry name" value="MCP_dom_sf"/>
</dbReference>
<feature type="repeat" description="Solcar" evidence="9">
    <location>
        <begin position="11"/>
        <end position="121"/>
    </location>
</feature>
<evidence type="ECO:0000256" key="7">
    <source>
        <dbReference type="ARBA" id="ARBA00023136"/>
    </source>
</evidence>
<dbReference type="PANTHER" id="PTHR45939:SF5">
    <property type="entry name" value="PEROXISOMAL MEMBRANE PROTEIN PMP34"/>
    <property type="match status" value="1"/>
</dbReference>
<dbReference type="PROSITE" id="PS50920">
    <property type="entry name" value="SOLCAR"/>
    <property type="match status" value="3"/>
</dbReference>
<dbReference type="Proteomes" id="UP001530400">
    <property type="component" value="Unassembled WGS sequence"/>
</dbReference>
<accession>A0ABD3Q944</accession>
<evidence type="ECO:0000313" key="13">
    <source>
        <dbReference type="EMBL" id="KAL3796489.1"/>
    </source>
</evidence>
<comment type="subcellular location">
    <subcellularLocation>
        <location evidence="1">Peroxisome membrane</location>
        <topology evidence="1">Multi-pass membrane protein</topology>
    </subcellularLocation>
</comment>
<evidence type="ECO:0000256" key="10">
    <source>
        <dbReference type="RuleBase" id="RU000488"/>
    </source>
</evidence>
<sequence>MTAGNSSAQTLPAAAHAVAGAVGGAFATWMFYPLELIRVEVQKKGNTTTSPNSESDECTEQKDGNTAKESQQKMPRSESDLECFIRLYKQQALYRGASSMVTTMLISSFITFYALEVTRKSLSMLQKGNHQQKQRHVRQMQSLQKHIKFLEYILPQSKMGMSLLSSTLTGIINVFLTTPLWNGTRRIMESDVHVAPGSPKKPLREPSLWEMMNHISKDEGVLQLWHGTWSSLLLVSNPAIQYFLYEQIRVWVLGIKNDRYHRRQLVHGSRDNGHKILQLTAMEAFAFGAFAKTIATIVTYPLQLAQVLIRLRKNEVKNAGASSNGQDDQQPLKEYGGIFECLYQQYTRGGFTSLFQGMNSKMLQTVGQAAFTFLTYEQTLKLVGKVIESST</sequence>
<comment type="similarity">
    <text evidence="2 10">Belongs to the mitochondrial carrier (TC 2.A.29) family.</text>
</comment>
<feature type="region of interest" description="Disordered" evidence="11">
    <location>
        <begin position="45"/>
        <end position="77"/>
    </location>
</feature>
<comment type="caution">
    <text evidence="13">The sequence shown here is derived from an EMBL/GenBank/DDBJ whole genome shotgun (WGS) entry which is preliminary data.</text>
</comment>
<feature type="transmembrane region" description="Helical" evidence="12">
    <location>
        <begin position="13"/>
        <end position="34"/>
    </location>
</feature>
<keyword evidence="4 9" id="KW-0812">Transmembrane</keyword>
<dbReference type="SUPFAM" id="SSF103506">
    <property type="entry name" value="Mitochondrial carrier"/>
    <property type="match status" value="1"/>
</dbReference>
<evidence type="ECO:0000256" key="11">
    <source>
        <dbReference type="SAM" id="MobiDB-lite"/>
    </source>
</evidence>
<evidence type="ECO:0000256" key="12">
    <source>
        <dbReference type="SAM" id="Phobius"/>
    </source>
</evidence>
<evidence type="ECO:0000256" key="8">
    <source>
        <dbReference type="ARBA" id="ARBA00023140"/>
    </source>
</evidence>
<keyword evidence="5" id="KW-0677">Repeat</keyword>
<evidence type="ECO:0000256" key="6">
    <source>
        <dbReference type="ARBA" id="ARBA00022989"/>
    </source>
</evidence>
<dbReference type="AlphaFoldDB" id="A0ABD3Q944"/>
<keyword evidence="8" id="KW-0576">Peroxisome</keyword>
<protein>
    <recommendedName>
        <fullName evidence="15">Mitochondrial carrier protein</fullName>
    </recommendedName>
</protein>
<name>A0ABD3Q944_9STRA</name>
<dbReference type="Pfam" id="PF00153">
    <property type="entry name" value="Mito_carr"/>
    <property type="match status" value="3"/>
</dbReference>
<gene>
    <name evidence="13" type="ORF">ACHAWO_011361</name>
</gene>